<feature type="transmembrane region" description="Helical" evidence="3">
    <location>
        <begin position="133"/>
        <end position="151"/>
    </location>
</feature>
<protein>
    <recommendedName>
        <fullName evidence="5">CopC domain-containing protein</fullName>
    </recommendedName>
</protein>
<keyword evidence="1 4" id="KW-0732">Signal</keyword>
<evidence type="ECO:0000259" key="5">
    <source>
        <dbReference type="Pfam" id="PF04234"/>
    </source>
</evidence>
<keyword evidence="3" id="KW-1133">Transmembrane helix</keyword>
<dbReference type="EMBL" id="BAABGT010000003">
    <property type="protein sequence ID" value="GAA4535578.1"/>
    <property type="molecule type" value="Genomic_DNA"/>
</dbReference>
<keyword evidence="3" id="KW-0812">Transmembrane</keyword>
<evidence type="ECO:0000313" key="7">
    <source>
        <dbReference type="Proteomes" id="UP001501598"/>
    </source>
</evidence>
<dbReference type="Pfam" id="PF04234">
    <property type="entry name" value="CopC"/>
    <property type="match status" value="1"/>
</dbReference>
<comment type="caution">
    <text evidence="6">The sequence shown here is derived from an EMBL/GenBank/DDBJ whole genome shotgun (WGS) entry which is preliminary data.</text>
</comment>
<dbReference type="InterPro" id="IPR007348">
    <property type="entry name" value="CopC_dom"/>
</dbReference>
<keyword evidence="3" id="KW-0472">Membrane</keyword>
<feature type="domain" description="CopC" evidence="5">
    <location>
        <begin position="26"/>
        <end position="111"/>
    </location>
</feature>
<feature type="chain" id="PRO_5046379014" description="CopC domain-containing protein" evidence="4">
    <location>
        <begin position="23"/>
        <end position="159"/>
    </location>
</feature>
<evidence type="ECO:0000256" key="4">
    <source>
        <dbReference type="SAM" id="SignalP"/>
    </source>
</evidence>
<dbReference type="SUPFAM" id="SSF81296">
    <property type="entry name" value="E set domains"/>
    <property type="match status" value="1"/>
</dbReference>
<evidence type="ECO:0000256" key="1">
    <source>
        <dbReference type="ARBA" id="ARBA00022729"/>
    </source>
</evidence>
<feature type="signal peptide" evidence="4">
    <location>
        <begin position="1"/>
        <end position="22"/>
    </location>
</feature>
<keyword evidence="7" id="KW-1185">Reference proteome</keyword>
<dbReference type="InterPro" id="IPR014755">
    <property type="entry name" value="Cu-Rt/internalin_Ig-like"/>
</dbReference>
<name>A0ABP8RD47_9PSEU</name>
<sequence>MWIRLAVLVLVALLWPVGVAAAAPVSTPEPGALLTSAPARVQIAVEERVTDLQILVTDAAGVRRDVGAPAVHGPVGAVDLTPGLAAGSYTVDWRLRDPDGSLRSGTFLFTLAPAVETAASARDTGPTGRRHPTALWLAAGLVVVVGGLALVRSAGRVRR</sequence>
<evidence type="ECO:0000256" key="2">
    <source>
        <dbReference type="ARBA" id="ARBA00023008"/>
    </source>
</evidence>
<evidence type="ECO:0000256" key="3">
    <source>
        <dbReference type="SAM" id="Phobius"/>
    </source>
</evidence>
<dbReference type="Proteomes" id="UP001501598">
    <property type="component" value="Unassembled WGS sequence"/>
</dbReference>
<dbReference type="Gene3D" id="2.60.40.1220">
    <property type="match status" value="1"/>
</dbReference>
<dbReference type="InterPro" id="IPR014756">
    <property type="entry name" value="Ig_E-set"/>
</dbReference>
<evidence type="ECO:0000313" key="6">
    <source>
        <dbReference type="EMBL" id="GAA4535578.1"/>
    </source>
</evidence>
<dbReference type="RefSeq" id="WP_345411610.1">
    <property type="nucleotide sequence ID" value="NZ_BAABGT010000003.1"/>
</dbReference>
<accession>A0ABP8RD47</accession>
<reference evidence="7" key="1">
    <citation type="journal article" date="2019" name="Int. J. Syst. Evol. Microbiol.">
        <title>The Global Catalogue of Microorganisms (GCM) 10K type strain sequencing project: providing services to taxonomists for standard genome sequencing and annotation.</title>
        <authorList>
            <consortium name="The Broad Institute Genomics Platform"/>
            <consortium name="The Broad Institute Genome Sequencing Center for Infectious Disease"/>
            <person name="Wu L."/>
            <person name="Ma J."/>
        </authorList>
    </citation>
    <scope>NUCLEOTIDE SEQUENCE [LARGE SCALE GENOMIC DNA]</scope>
    <source>
        <strain evidence="7">JCM 17906</strain>
    </source>
</reference>
<organism evidence="6 7">
    <name type="scientific">Pseudonocardia xishanensis</name>
    <dbReference type="NCBI Taxonomy" id="630995"/>
    <lineage>
        <taxon>Bacteria</taxon>
        <taxon>Bacillati</taxon>
        <taxon>Actinomycetota</taxon>
        <taxon>Actinomycetes</taxon>
        <taxon>Pseudonocardiales</taxon>
        <taxon>Pseudonocardiaceae</taxon>
        <taxon>Pseudonocardia</taxon>
    </lineage>
</organism>
<gene>
    <name evidence="6" type="ORF">GCM10023175_01370</name>
</gene>
<keyword evidence="2" id="KW-0186">Copper</keyword>
<proteinExistence type="predicted"/>